<dbReference type="InterPro" id="IPR050204">
    <property type="entry name" value="AraC_XylS_family_regulators"/>
</dbReference>
<dbReference type="Pfam" id="PF12833">
    <property type="entry name" value="HTH_18"/>
    <property type="match status" value="1"/>
</dbReference>
<dbReference type="PANTHER" id="PTHR46796">
    <property type="entry name" value="HTH-TYPE TRANSCRIPTIONAL ACTIVATOR RHAS-RELATED"/>
    <property type="match status" value="1"/>
</dbReference>
<dbReference type="PROSITE" id="PS01124">
    <property type="entry name" value="HTH_ARAC_FAMILY_2"/>
    <property type="match status" value="1"/>
</dbReference>
<protein>
    <submittedName>
        <fullName evidence="5">AraC family transcriptional regulator</fullName>
    </submittedName>
</protein>
<evidence type="ECO:0000256" key="3">
    <source>
        <dbReference type="ARBA" id="ARBA00023163"/>
    </source>
</evidence>
<sequence>MDPLSDVLGLLKPSSYGFRGLDAGGDWALAYPPAEGVKCFAIHAGTCWIALEDGNAAMALHAGDFILLPGRVAFSLYSAIGAPVTDAFAFFPSFPAGETGVLGGGGGCSGVGGFFDFTGLHTELLLGILPPIVHIRAEATKAALGWLIERLMRELRDPQPGGTLMAGHLAQTLLIEALRLHLAERSPHSAGWLFALADKQMRAVMSAMHADPARRWTLADLARIGGMSRSSFAVRFKETVGEPAMDYLTRWRMMVAADRLASGRVSIATVAPSVGYESESAFSAAFKRSFGHSPREFAKAVAA</sequence>
<dbReference type="PRINTS" id="PR00032">
    <property type="entry name" value="HTHARAC"/>
</dbReference>
<dbReference type="InterPro" id="IPR009057">
    <property type="entry name" value="Homeodomain-like_sf"/>
</dbReference>
<accession>A0A4Q6XYW7</accession>
<gene>
    <name evidence="5" type="ORF">EWE75_07535</name>
</gene>
<keyword evidence="6" id="KW-1185">Reference proteome</keyword>
<evidence type="ECO:0000256" key="1">
    <source>
        <dbReference type="ARBA" id="ARBA00023015"/>
    </source>
</evidence>
<keyword evidence="2" id="KW-0238">DNA-binding</keyword>
<dbReference type="Proteomes" id="UP000292085">
    <property type="component" value="Unassembled WGS sequence"/>
</dbReference>
<dbReference type="EMBL" id="SGIS01000008">
    <property type="protein sequence ID" value="RZF65211.1"/>
    <property type="molecule type" value="Genomic_DNA"/>
</dbReference>
<reference evidence="5 6" key="1">
    <citation type="submission" date="2019-02" db="EMBL/GenBank/DDBJ databases">
        <authorList>
            <person name="Li Y."/>
        </authorList>
    </citation>
    <scope>NUCLEOTIDE SEQUENCE [LARGE SCALE GENOMIC DNA]</scope>
    <source>
        <strain evidence="5 6">3-7</strain>
    </source>
</reference>
<evidence type="ECO:0000313" key="6">
    <source>
        <dbReference type="Proteomes" id="UP000292085"/>
    </source>
</evidence>
<dbReference type="GO" id="GO:0043565">
    <property type="term" value="F:sequence-specific DNA binding"/>
    <property type="evidence" value="ECO:0007669"/>
    <property type="project" value="InterPro"/>
</dbReference>
<dbReference type="Gene3D" id="1.10.10.60">
    <property type="entry name" value="Homeodomain-like"/>
    <property type="match status" value="2"/>
</dbReference>
<comment type="caution">
    <text evidence="5">The sequence shown here is derived from an EMBL/GenBank/DDBJ whole genome shotgun (WGS) entry which is preliminary data.</text>
</comment>
<dbReference type="Pfam" id="PF12852">
    <property type="entry name" value="Cupin_6"/>
    <property type="match status" value="1"/>
</dbReference>
<evidence type="ECO:0000313" key="5">
    <source>
        <dbReference type="EMBL" id="RZF65211.1"/>
    </source>
</evidence>
<dbReference type="SMART" id="SM00342">
    <property type="entry name" value="HTH_ARAC"/>
    <property type="match status" value="1"/>
</dbReference>
<name>A0A4Q6XYW7_9SPHN</name>
<keyword evidence="3" id="KW-0804">Transcription</keyword>
<dbReference type="PANTHER" id="PTHR46796:SF7">
    <property type="entry name" value="ARAC FAMILY TRANSCRIPTIONAL REGULATOR"/>
    <property type="match status" value="1"/>
</dbReference>
<dbReference type="RefSeq" id="WP_130156043.1">
    <property type="nucleotide sequence ID" value="NZ_SGIS01000008.1"/>
</dbReference>
<keyword evidence="1" id="KW-0805">Transcription regulation</keyword>
<dbReference type="InterPro" id="IPR032783">
    <property type="entry name" value="AraC_lig"/>
</dbReference>
<evidence type="ECO:0000256" key="2">
    <source>
        <dbReference type="ARBA" id="ARBA00023125"/>
    </source>
</evidence>
<feature type="domain" description="HTH araC/xylS-type" evidence="4">
    <location>
        <begin position="202"/>
        <end position="300"/>
    </location>
</feature>
<evidence type="ECO:0000259" key="4">
    <source>
        <dbReference type="PROSITE" id="PS01124"/>
    </source>
</evidence>
<dbReference type="SUPFAM" id="SSF46689">
    <property type="entry name" value="Homeodomain-like"/>
    <property type="match status" value="2"/>
</dbReference>
<dbReference type="AlphaFoldDB" id="A0A4Q6XYW7"/>
<dbReference type="InterPro" id="IPR018060">
    <property type="entry name" value="HTH_AraC"/>
</dbReference>
<organism evidence="5 6">
    <name type="scientific">Sphingomonas populi</name>
    <dbReference type="NCBI Taxonomy" id="2484750"/>
    <lineage>
        <taxon>Bacteria</taxon>
        <taxon>Pseudomonadati</taxon>
        <taxon>Pseudomonadota</taxon>
        <taxon>Alphaproteobacteria</taxon>
        <taxon>Sphingomonadales</taxon>
        <taxon>Sphingomonadaceae</taxon>
        <taxon>Sphingomonas</taxon>
    </lineage>
</organism>
<dbReference type="GO" id="GO:0003700">
    <property type="term" value="F:DNA-binding transcription factor activity"/>
    <property type="evidence" value="ECO:0007669"/>
    <property type="project" value="InterPro"/>
</dbReference>
<dbReference type="OrthoDB" id="9802263at2"/>
<proteinExistence type="predicted"/>
<dbReference type="InterPro" id="IPR020449">
    <property type="entry name" value="Tscrpt_reg_AraC-type_HTH"/>
</dbReference>